<proteinExistence type="inferred from homology"/>
<protein>
    <recommendedName>
        <fullName evidence="2 5">Basal-body rod modification protein FlgD</fullName>
    </recommendedName>
</protein>
<dbReference type="eggNOG" id="COG1843">
    <property type="taxonomic scope" value="Bacteria"/>
</dbReference>
<accession>E1QJC5</accession>
<dbReference type="RefSeq" id="WP_013259107.1">
    <property type="nucleotide sequence ID" value="NC_014365.1"/>
</dbReference>
<reference evidence="8 9" key="1">
    <citation type="journal article" date="2010" name="Stand. Genomic Sci.">
        <title>Complete genome sequence of Desulfarculus baarsii type strain (2st14).</title>
        <authorList>
            <person name="Sun H."/>
            <person name="Spring S."/>
            <person name="Lapidus A."/>
            <person name="Davenport K."/>
            <person name="Del Rio T.G."/>
            <person name="Tice H."/>
            <person name="Nolan M."/>
            <person name="Copeland A."/>
            <person name="Cheng J.F."/>
            <person name="Lucas S."/>
            <person name="Tapia R."/>
            <person name="Goodwin L."/>
            <person name="Pitluck S."/>
            <person name="Ivanova N."/>
            <person name="Pagani I."/>
            <person name="Mavromatis K."/>
            <person name="Ovchinnikova G."/>
            <person name="Pati A."/>
            <person name="Chen A."/>
            <person name="Palaniappan K."/>
            <person name="Hauser L."/>
            <person name="Chang Y.J."/>
            <person name="Jeffries C.D."/>
            <person name="Detter J.C."/>
            <person name="Han C."/>
            <person name="Rohde M."/>
            <person name="Brambilla E."/>
            <person name="Goker M."/>
            <person name="Woyke T."/>
            <person name="Bristow J."/>
            <person name="Eisen J.A."/>
            <person name="Markowitz V."/>
            <person name="Hugenholtz P."/>
            <person name="Kyrpides N.C."/>
            <person name="Klenk H.P."/>
            <person name="Land M."/>
        </authorList>
    </citation>
    <scope>NUCLEOTIDE SEQUENCE [LARGE SCALE GENOMIC DNA]</scope>
    <source>
        <strain evidence="9">ATCC 33931 / DSM 2075 / LMG 7858 / VKM B-1802 / 2st14</strain>
    </source>
</reference>
<keyword evidence="3 5" id="KW-1005">Bacterial flagellum biogenesis</keyword>
<evidence type="ECO:0000256" key="4">
    <source>
        <dbReference type="ARBA" id="ARBA00024746"/>
    </source>
</evidence>
<comment type="function">
    <text evidence="4 5">Required for flagellar hook formation. May act as a scaffolding protein.</text>
</comment>
<dbReference type="Proteomes" id="UP000009047">
    <property type="component" value="Chromosome"/>
</dbReference>
<dbReference type="HOGENOM" id="CLU_047535_0_1_7"/>
<evidence type="ECO:0000256" key="6">
    <source>
        <dbReference type="SAM" id="MobiDB-lite"/>
    </source>
</evidence>
<organism evidence="8 9">
    <name type="scientific">Desulfarculus baarsii (strain ATCC 33931 / DSM 2075 / LMG 7858 / VKM B-1802 / 2st14)</name>
    <dbReference type="NCBI Taxonomy" id="644282"/>
    <lineage>
        <taxon>Bacteria</taxon>
        <taxon>Pseudomonadati</taxon>
        <taxon>Thermodesulfobacteriota</taxon>
        <taxon>Desulfarculia</taxon>
        <taxon>Desulfarculales</taxon>
        <taxon>Desulfarculaceae</taxon>
        <taxon>Desulfarculus</taxon>
    </lineage>
</organism>
<dbReference type="Pfam" id="PF03963">
    <property type="entry name" value="FlgD"/>
    <property type="match status" value="1"/>
</dbReference>
<comment type="similarity">
    <text evidence="1 5">Belongs to the FlgD family.</text>
</comment>
<feature type="region of interest" description="Disordered" evidence="6">
    <location>
        <begin position="224"/>
        <end position="247"/>
    </location>
</feature>
<dbReference type="AlphaFoldDB" id="E1QJC5"/>
<evidence type="ECO:0000313" key="8">
    <source>
        <dbReference type="EMBL" id="ADK85668.1"/>
    </source>
</evidence>
<evidence type="ECO:0000256" key="5">
    <source>
        <dbReference type="RuleBase" id="RU362076"/>
    </source>
</evidence>
<evidence type="ECO:0000259" key="7">
    <source>
        <dbReference type="Pfam" id="PF13860"/>
    </source>
</evidence>
<evidence type="ECO:0000256" key="3">
    <source>
        <dbReference type="ARBA" id="ARBA00022795"/>
    </source>
</evidence>
<feature type="compositionally biased region" description="Low complexity" evidence="6">
    <location>
        <begin position="13"/>
        <end position="24"/>
    </location>
</feature>
<dbReference type="EMBL" id="CP002085">
    <property type="protein sequence ID" value="ADK85668.1"/>
    <property type="molecule type" value="Genomic_DNA"/>
</dbReference>
<keyword evidence="8" id="KW-0966">Cell projection</keyword>
<keyword evidence="9" id="KW-1185">Reference proteome</keyword>
<gene>
    <name evidence="8" type="ordered locus">Deba_2306</name>
</gene>
<keyword evidence="8" id="KW-0969">Cilium</keyword>
<dbReference type="GO" id="GO:0044781">
    <property type="term" value="P:bacterial-type flagellum organization"/>
    <property type="evidence" value="ECO:0007669"/>
    <property type="project" value="UniProtKB-UniRule"/>
</dbReference>
<dbReference type="STRING" id="644282.Deba_2306"/>
<feature type="compositionally biased region" description="Acidic residues" evidence="6">
    <location>
        <begin position="229"/>
        <end position="246"/>
    </location>
</feature>
<dbReference type="InterPro" id="IPR005648">
    <property type="entry name" value="FlgD"/>
</dbReference>
<evidence type="ECO:0000256" key="2">
    <source>
        <dbReference type="ARBA" id="ARBA00016013"/>
    </source>
</evidence>
<evidence type="ECO:0000313" key="9">
    <source>
        <dbReference type="Proteomes" id="UP000009047"/>
    </source>
</evidence>
<dbReference type="Pfam" id="PF13860">
    <property type="entry name" value="FlgD_ig"/>
    <property type="match status" value="1"/>
</dbReference>
<dbReference type="OrthoDB" id="9785233at2"/>
<dbReference type="InterPro" id="IPR025965">
    <property type="entry name" value="FlgD/Vpr_Ig-like"/>
</dbReference>
<keyword evidence="8" id="KW-0282">Flagellum</keyword>
<sequence>MIPSTYTGEIYGSTSTTDTSSSSIDDSLGQDAFLTMFMAQVTNQNPLDPMDNTEFTAQLATFSQLEKLTQIAESMEGISDLQTSMDKSVALGYLGKEVTVSGNVMPVIDGEAGEMGFYLDYAAEAQAIITDENGVTVATVDLGTVAAGQNYFTWDATDDAGQAVEDGAYTITIEATSSVGETVDVYGQTITAKVTGYMDDGSGNVYLLLGDTAIAIDGVLAVNAPSDGETTEEDETEQEEAEESLSELEALAAKAEEDESSISTSDVVKALGSIGALTALLL</sequence>
<feature type="domain" description="FlgD/Vpr Ig-like" evidence="7">
    <location>
        <begin position="109"/>
        <end position="177"/>
    </location>
</feature>
<feature type="region of interest" description="Disordered" evidence="6">
    <location>
        <begin position="1"/>
        <end position="24"/>
    </location>
</feature>
<evidence type="ECO:0000256" key="1">
    <source>
        <dbReference type="ARBA" id="ARBA00010577"/>
    </source>
</evidence>
<dbReference type="KEGG" id="dbr:Deba_2306"/>
<dbReference type="Gene3D" id="2.60.40.4070">
    <property type="match status" value="1"/>
</dbReference>
<name>E1QJC5_DESB2</name>